<dbReference type="InterPro" id="IPR013107">
    <property type="entry name" value="Acyl-CoA_DH_C"/>
</dbReference>
<dbReference type="PANTHER" id="PTHR48083:SF19">
    <property type="entry name" value="FLAVIN-DEPENDENT MONOOXYGENASE, OXYGENASE SUBUNIT HSAA"/>
    <property type="match status" value="1"/>
</dbReference>
<dbReference type="Gene3D" id="1.20.140.10">
    <property type="entry name" value="Butyryl-CoA Dehydrogenase, subunit A, domain 3"/>
    <property type="match status" value="1"/>
</dbReference>
<dbReference type="Gene3D" id="1.10.540.10">
    <property type="entry name" value="Acyl-CoA dehydrogenase/oxidase, N-terminal domain"/>
    <property type="match status" value="1"/>
</dbReference>
<feature type="domain" description="Acyl-CoA dehydrogenase C-terminal" evidence="4">
    <location>
        <begin position="240"/>
        <end position="367"/>
    </location>
</feature>
<evidence type="ECO:0000259" key="3">
    <source>
        <dbReference type="Pfam" id="PF02771"/>
    </source>
</evidence>
<dbReference type="Pfam" id="PF08028">
    <property type="entry name" value="Acyl-CoA_dh_2"/>
    <property type="match status" value="1"/>
</dbReference>
<accession>A0ABZ1IJ31</accession>
<keyword evidence="1" id="KW-0560">Oxidoreductase</keyword>
<evidence type="ECO:0000256" key="2">
    <source>
        <dbReference type="ARBA" id="ARBA00049661"/>
    </source>
</evidence>
<dbReference type="Pfam" id="PF02771">
    <property type="entry name" value="Acyl-CoA_dh_N"/>
    <property type="match status" value="1"/>
</dbReference>
<dbReference type="InterPro" id="IPR050741">
    <property type="entry name" value="Acyl-CoA_dehydrogenase"/>
</dbReference>
<keyword evidence="6" id="KW-1185">Reference proteome</keyword>
<dbReference type="InterPro" id="IPR009100">
    <property type="entry name" value="AcylCoA_DH/oxidase_NM_dom_sf"/>
</dbReference>
<dbReference type="Proteomes" id="UP001330812">
    <property type="component" value="Chromosome"/>
</dbReference>
<dbReference type="PIRSF" id="PIRSF016578">
    <property type="entry name" value="HsaA"/>
    <property type="match status" value="1"/>
</dbReference>
<reference evidence="5 6" key="1">
    <citation type="journal article" date="2015" name="Int. J. Syst. Evol. Microbiol.">
        <title>Amycolatopsis rhabdoformis sp. nov., an actinomycete isolated from a tropical forest soil.</title>
        <authorList>
            <person name="Souza W.R."/>
            <person name="Silva R.E."/>
            <person name="Goodfellow M."/>
            <person name="Busarakam K."/>
            <person name="Figueiro F.S."/>
            <person name="Ferreira D."/>
            <person name="Rodrigues-Filho E."/>
            <person name="Moraes L.A.B."/>
            <person name="Zucchi T.D."/>
        </authorList>
    </citation>
    <scope>NUCLEOTIDE SEQUENCE [LARGE SCALE GENOMIC DNA]</scope>
    <source>
        <strain evidence="5 6">NCIMB 14900</strain>
    </source>
</reference>
<dbReference type="EMBL" id="CP142149">
    <property type="protein sequence ID" value="WSE34183.1"/>
    <property type="molecule type" value="Genomic_DNA"/>
</dbReference>
<evidence type="ECO:0000313" key="5">
    <source>
        <dbReference type="EMBL" id="WSE34183.1"/>
    </source>
</evidence>
<gene>
    <name evidence="5" type="ORF">VSH64_19110</name>
</gene>
<organism evidence="5 6">
    <name type="scientific">Amycolatopsis rhabdoformis</name>
    <dbReference type="NCBI Taxonomy" id="1448059"/>
    <lineage>
        <taxon>Bacteria</taxon>
        <taxon>Bacillati</taxon>
        <taxon>Actinomycetota</taxon>
        <taxon>Actinomycetes</taxon>
        <taxon>Pseudonocardiales</taxon>
        <taxon>Pseudonocardiaceae</taxon>
        <taxon>Amycolatopsis</taxon>
    </lineage>
</organism>
<dbReference type="RefSeq" id="WP_326836980.1">
    <property type="nucleotide sequence ID" value="NZ_CP142149.1"/>
</dbReference>
<proteinExistence type="inferred from homology"/>
<dbReference type="SUPFAM" id="SSF47203">
    <property type="entry name" value="Acyl-CoA dehydrogenase C-terminal domain-like"/>
    <property type="match status" value="1"/>
</dbReference>
<dbReference type="Gene3D" id="2.40.110.10">
    <property type="entry name" value="Butyryl-CoA Dehydrogenase, subunit A, domain 2"/>
    <property type="match status" value="1"/>
</dbReference>
<evidence type="ECO:0000259" key="4">
    <source>
        <dbReference type="Pfam" id="PF08028"/>
    </source>
</evidence>
<sequence>MTDSTPGSADLITRAAHLRPQLWEDAPEVDRTRRLTDRNFAAMRDAGLMQLFTPRRFGGLAANLRTYFEVTAALGLGCSSSAWVAGVLNAGNWLVAQFPEPAQEEVWGADPFATTCSVLQPTGEAELVPGGIKLTGKWGYSSGSNHCDWAIVAYPSPEAAEPELQLALVPMSEVEVQDTWLVTGMRGTGSNTIVAHDVFVPDHRVLPLMPIFRGENLTAEDPVHRAALAGVLPVSLMGSQIGAAETALEFVIEKAPKRQITASTYAVQAQSVGFQVDLAEAATTIKAARLIGAQAADVLDDYAGRGELPNETVRSGLRMDLSWAVKRACESVDRLVTAHGTSAFGEFSPMQRIWRDTGIATRHAAFNVRISQEIYAKALLGLDPYEISFLV</sequence>
<dbReference type="InterPro" id="IPR046373">
    <property type="entry name" value="Acyl-CoA_Oxase/DH_mid-dom_sf"/>
</dbReference>
<evidence type="ECO:0000256" key="1">
    <source>
        <dbReference type="ARBA" id="ARBA00023002"/>
    </source>
</evidence>
<dbReference type="PANTHER" id="PTHR48083">
    <property type="entry name" value="MEDIUM-CHAIN SPECIFIC ACYL-COA DEHYDROGENASE, MITOCHONDRIAL-RELATED"/>
    <property type="match status" value="1"/>
</dbReference>
<dbReference type="InterPro" id="IPR036250">
    <property type="entry name" value="AcylCo_DH-like_C"/>
</dbReference>
<dbReference type="SUPFAM" id="SSF56645">
    <property type="entry name" value="Acyl-CoA dehydrogenase NM domain-like"/>
    <property type="match status" value="1"/>
</dbReference>
<comment type="similarity">
    <text evidence="2">Belongs to the HpaH/HsaA monooxygenase family.</text>
</comment>
<evidence type="ECO:0000313" key="6">
    <source>
        <dbReference type="Proteomes" id="UP001330812"/>
    </source>
</evidence>
<feature type="domain" description="Acyl-CoA dehydrogenase/oxidase N-terminal" evidence="3">
    <location>
        <begin position="24"/>
        <end position="107"/>
    </location>
</feature>
<dbReference type="InterPro" id="IPR037069">
    <property type="entry name" value="AcylCoA_DH/ox_N_sf"/>
</dbReference>
<protein>
    <submittedName>
        <fullName evidence="5">Acyl-CoA dehydrogenase family protein</fullName>
    </submittedName>
</protein>
<name>A0ABZ1IJ31_9PSEU</name>
<dbReference type="InterPro" id="IPR013786">
    <property type="entry name" value="AcylCoA_DH/ox_N"/>
</dbReference>